<dbReference type="AlphaFoldDB" id="A0A8J4BCT8"/>
<evidence type="ECO:0000313" key="2">
    <source>
        <dbReference type="EMBL" id="GIL58892.1"/>
    </source>
</evidence>
<reference evidence="2" key="1">
    <citation type="journal article" date="2021" name="Proc. Natl. Acad. Sci. U.S.A.">
        <title>Three genomes in the algal genus Volvox reveal the fate of a haploid sex-determining region after a transition to homothallism.</title>
        <authorList>
            <person name="Yamamoto K."/>
            <person name="Hamaji T."/>
            <person name="Kawai-Toyooka H."/>
            <person name="Matsuzaki R."/>
            <person name="Takahashi F."/>
            <person name="Nishimura Y."/>
            <person name="Kawachi M."/>
            <person name="Noguchi H."/>
            <person name="Minakuchi Y."/>
            <person name="Umen J.G."/>
            <person name="Toyoda A."/>
            <person name="Nozaki H."/>
        </authorList>
    </citation>
    <scope>NUCLEOTIDE SEQUENCE</scope>
    <source>
        <strain evidence="2">NIES-3780</strain>
    </source>
</reference>
<accession>A0A8J4BCT8</accession>
<dbReference type="Proteomes" id="UP000747399">
    <property type="component" value="Unassembled WGS sequence"/>
</dbReference>
<feature type="region of interest" description="Disordered" evidence="1">
    <location>
        <begin position="438"/>
        <end position="465"/>
    </location>
</feature>
<dbReference type="EMBL" id="BNCO01000032">
    <property type="protein sequence ID" value="GIL58892.1"/>
    <property type="molecule type" value="Genomic_DNA"/>
</dbReference>
<comment type="caution">
    <text evidence="2">The sequence shown here is derived from an EMBL/GenBank/DDBJ whole genome shotgun (WGS) entry which is preliminary data.</text>
</comment>
<evidence type="ECO:0000313" key="3">
    <source>
        <dbReference type="Proteomes" id="UP000747399"/>
    </source>
</evidence>
<organism evidence="2 3">
    <name type="scientific">Volvox africanus</name>
    <dbReference type="NCBI Taxonomy" id="51714"/>
    <lineage>
        <taxon>Eukaryota</taxon>
        <taxon>Viridiplantae</taxon>
        <taxon>Chlorophyta</taxon>
        <taxon>core chlorophytes</taxon>
        <taxon>Chlorophyceae</taxon>
        <taxon>CS clade</taxon>
        <taxon>Chlamydomonadales</taxon>
        <taxon>Volvocaceae</taxon>
        <taxon>Volvox</taxon>
    </lineage>
</organism>
<protein>
    <submittedName>
        <fullName evidence="2">Uncharacterized protein</fullName>
    </submittedName>
</protein>
<name>A0A8J4BCT8_9CHLO</name>
<proteinExistence type="predicted"/>
<gene>
    <name evidence="2" type="ORF">Vafri_13706</name>
</gene>
<keyword evidence="3" id="KW-1185">Reference proteome</keyword>
<feature type="compositionally biased region" description="Polar residues" evidence="1">
    <location>
        <begin position="443"/>
        <end position="463"/>
    </location>
</feature>
<sequence length="541" mass="58892">MSCSFSSRTGLRLQIIVSCIFMDIGIRYTRFVYSQDCTPVRWNQGALPGYCTVFNSACVDHGSRIVLHEERFQIDNIARENLPGLPIVQWNLPLRFGAFPDALGGWQPDFFIHVRPASKAEPTPSLRHPSWTNCTLPVVLLVDYPYDYKSFVVKALSDIDKIFRVKALVPEEDPTLVLATPAGLALEPYHAVLLSPYSRLPVVTLAEIGRRAMDGTQAEWSREGVRVHCFSQLLACKLNQHEGLAPHVAASAVLKHLGDIVPTDPLDFGVLPPGVLRVVVEDRVGSWRTIRNVQQILGACKEADAKGFSAGGFTRIICKSLPVSYDTNPPSVGPISTTSPGAAAFVAKVGAVRSAHLFVSMVGSNGAHAFFMNHDTVHGGAGLVEVRPCRWGSEHASRADGAAEAMAAQLQRDDAIRFFAYNVEDVSQCSPPDYERQLAAAQASGQMKPQATTHNSQPKSSPRYTPEELVVRDQHVTLRPGTLMAMLRHAASLLKDKGAYQSARAANRLHGYAVPEGLLLGPLGLKNAAAQTSGYEVIRET</sequence>
<evidence type="ECO:0000256" key="1">
    <source>
        <dbReference type="SAM" id="MobiDB-lite"/>
    </source>
</evidence>